<proteinExistence type="inferred from homology"/>
<evidence type="ECO:0000256" key="4">
    <source>
        <dbReference type="SAM" id="MobiDB-lite"/>
    </source>
</evidence>
<dbReference type="GO" id="GO:0016491">
    <property type="term" value="F:oxidoreductase activity"/>
    <property type="evidence" value="ECO:0007669"/>
    <property type="project" value="UniProtKB-KW"/>
</dbReference>
<dbReference type="FunFam" id="3.40.50.720:FF:000084">
    <property type="entry name" value="Short-chain dehydrogenase reductase"/>
    <property type="match status" value="1"/>
</dbReference>
<dbReference type="InterPro" id="IPR057326">
    <property type="entry name" value="KR_dom"/>
</dbReference>
<dbReference type="EMBL" id="QEFB01000013">
    <property type="protein sequence ID" value="PWC06496.1"/>
    <property type="molecule type" value="Genomic_DNA"/>
</dbReference>
<organism evidence="6 7">
    <name type="scientific">Mycetocola zhujimingii</name>
    <dbReference type="NCBI Taxonomy" id="2079792"/>
    <lineage>
        <taxon>Bacteria</taxon>
        <taxon>Bacillati</taxon>
        <taxon>Actinomycetota</taxon>
        <taxon>Actinomycetes</taxon>
        <taxon>Micrococcales</taxon>
        <taxon>Microbacteriaceae</taxon>
        <taxon>Mycetocola</taxon>
    </lineage>
</organism>
<dbReference type="Proteomes" id="UP000244962">
    <property type="component" value="Unassembled WGS sequence"/>
</dbReference>
<dbReference type="SMART" id="SM00822">
    <property type="entry name" value="PKS_KR"/>
    <property type="match status" value="1"/>
</dbReference>
<evidence type="ECO:0000256" key="3">
    <source>
        <dbReference type="RuleBase" id="RU000363"/>
    </source>
</evidence>
<reference evidence="7" key="1">
    <citation type="submission" date="2018-04" db="EMBL/GenBank/DDBJ databases">
        <authorList>
            <person name="Liu S."/>
            <person name="Wang Z."/>
            <person name="Li J."/>
        </authorList>
    </citation>
    <scope>NUCLEOTIDE SEQUENCE [LARGE SCALE GENOMIC DNA]</scope>
    <source>
        <strain evidence="7">622</strain>
    </source>
</reference>
<dbReference type="Gene3D" id="3.40.50.720">
    <property type="entry name" value="NAD(P)-binding Rossmann-like Domain"/>
    <property type="match status" value="1"/>
</dbReference>
<feature type="region of interest" description="Disordered" evidence="4">
    <location>
        <begin position="261"/>
        <end position="299"/>
    </location>
</feature>
<evidence type="ECO:0000313" key="7">
    <source>
        <dbReference type="Proteomes" id="UP000244962"/>
    </source>
</evidence>
<keyword evidence="7" id="KW-1185">Reference proteome</keyword>
<dbReference type="GO" id="GO:0016020">
    <property type="term" value="C:membrane"/>
    <property type="evidence" value="ECO:0007669"/>
    <property type="project" value="TreeGrafter"/>
</dbReference>
<dbReference type="PRINTS" id="PR00081">
    <property type="entry name" value="GDHRDH"/>
</dbReference>
<dbReference type="PANTHER" id="PTHR44196">
    <property type="entry name" value="DEHYDROGENASE/REDUCTASE SDR FAMILY MEMBER 7B"/>
    <property type="match status" value="1"/>
</dbReference>
<dbReference type="PANTHER" id="PTHR44196:SF1">
    <property type="entry name" value="DEHYDROGENASE_REDUCTASE SDR FAMILY MEMBER 7B"/>
    <property type="match status" value="1"/>
</dbReference>
<dbReference type="PRINTS" id="PR00080">
    <property type="entry name" value="SDRFAMILY"/>
</dbReference>
<name>A0A2U1TC87_9MICO</name>
<dbReference type="SUPFAM" id="SSF51735">
    <property type="entry name" value="NAD(P)-binding Rossmann-fold domains"/>
    <property type="match status" value="1"/>
</dbReference>
<dbReference type="InterPro" id="IPR002347">
    <property type="entry name" value="SDR_fam"/>
</dbReference>
<comment type="similarity">
    <text evidence="1 3">Belongs to the short-chain dehydrogenases/reductases (SDR) family.</text>
</comment>
<evidence type="ECO:0000259" key="5">
    <source>
        <dbReference type="SMART" id="SM00822"/>
    </source>
</evidence>
<dbReference type="InterPro" id="IPR036291">
    <property type="entry name" value="NAD(P)-bd_dom_sf"/>
</dbReference>
<feature type="compositionally biased region" description="Basic and acidic residues" evidence="4">
    <location>
        <begin position="262"/>
        <end position="274"/>
    </location>
</feature>
<dbReference type="NCBIfam" id="NF005495">
    <property type="entry name" value="PRK07109.1"/>
    <property type="match status" value="1"/>
</dbReference>
<dbReference type="PROSITE" id="PS00061">
    <property type="entry name" value="ADH_SHORT"/>
    <property type="match status" value="1"/>
</dbReference>
<accession>A0A2U1TC87</accession>
<dbReference type="RefSeq" id="WP_108963478.1">
    <property type="nucleotide sequence ID" value="NZ_QEFB01000013.1"/>
</dbReference>
<dbReference type="Pfam" id="PF00106">
    <property type="entry name" value="adh_short"/>
    <property type="match status" value="1"/>
</dbReference>
<dbReference type="AlphaFoldDB" id="A0A2U1TC87"/>
<evidence type="ECO:0000256" key="2">
    <source>
        <dbReference type="ARBA" id="ARBA00023002"/>
    </source>
</evidence>
<sequence>MSSKTVVVITGASSGIGRATALRFAARGATVVLASRSAEGLASLAGQCHDAGGEALAVPTDVTDAAQVALLARTAVTRFGRIDVWVNNAGVSAFAPFLDMPLDDFRRVLDVDIMGCVYGARAALAVMTEQGSGALINVSSIVGEVPQPYTAPYGMSKAAVRALGVSLRSELALSKQKGISVSTIMPATMDTPFFRHSANYTGREVVAMPPVYSPDLVARAIVKASKKPRREVVVGGAIAKAMVAQHRKTPAAVETQMALQTDKTHLSRTRDARPTRGTLYSPPPATDAAITGGWGGSEREDRRKTIGTLLAAALGVWLARRYVESRSSERGD</sequence>
<keyword evidence="2" id="KW-0560">Oxidoreductase</keyword>
<evidence type="ECO:0000256" key="1">
    <source>
        <dbReference type="ARBA" id="ARBA00006484"/>
    </source>
</evidence>
<comment type="caution">
    <text evidence="6">The sequence shown here is derived from an EMBL/GenBank/DDBJ whole genome shotgun (WGS) entry which is preliminary data.</text>
</comment>
<feature type="domain" description="Ketoreductase" evidence="5">
    <location>
        <begin position="5"/>
        <end position="187"/>
    </location>
</feature>
<evidence type="ECO:0000313" key="6">
    <source>
        <dbReference type="EMBL" id="PWC06496.1"/>
    </source>
</evidence>
<gene>
    <name evidence="6" type="ORF">DF223_13000</name>
</gene>
<dbReference type="InterPro" id="IPR020904">
    <property type="entry name" value="Sc_DH/Rdtase_CS"/>
</dbReference>
<protein>
    <submittedName>
        <fullName evidence="6">Short-chain dehydrogenase</fullName>
    </submittedName>
</protein>